<dbReference type="EMBL" id="JAASQI010000004">
    <property type="protein sequence ID" value="NIJ58170.1"/>
    <property type="molecule type" value="Genomic_DNA"/>
</dbReference>
<dbReference type="RefSeq" id="WP_166951843.1">
    <property type="nucleotide sequence ID" value="NZ_JAASQI010000004.1"/>
</dbReference>
<evidence type="ECO:0000313" key="3">
    <source>
        <dbReference type="Proteomes" id="UP001429580"/>
    </source>
</evidence>
<keyword evidence="3" id="KW-1185">Reference proteome</keyword>
<dbReference type="Proteomes" id="UP001429580">
    <property type="component" value="Unassembled WGS sequence"/>
</dbReference>
<gene>
    <name evidence="2" type="ORF">FHS82_002012</name>
</gene>
<dbReference type="InterPro" id="IPR027417">
    <property type="entry name" value="P-loop_NTPase"/>
</dbReference>
<feature type="domain" description="Helicase HerA-like C-terminal" evidence="1">
    <location>
        <begin position="9"/>
        <end position="497"/>
    </location>
</feature>
<reference evidence="2 3" key="1">
    <citation type="submission" date="2020-03" db="EMBL/GenBank/DDBJ databases">
        <title>Genomic Encyclopedia of Type Strains, Phase IV (KMG-IV): sequencing the most valuable type-strain genomes for metagenomic binning, comparative biology and taxonomic classification.</title>
        <authorList>
            <person name="Goeker M."/>
        </authorList>
    </citation>
    <scope>NUCLEOTIDE SEQUENCE [LARGE SCALE GENOMIC DNA]</scope>
    <source>
        <strain evidence="2 3">DSM 103870</strain>
    </source>
</reference>
<dbReference type="Pfam" id="PF05872">
    <property type="entry name" value="HerA_C"/>
    <property type="match status" value="1"/>
</dbReference>
<dbReference type="PANTHER" id="PTHR30121:SF6">
    <property type="entry name" value="SLR6007 PROTEIN"/>
    <property type="match status" value="1"/>
</dbReference>
<organism evidence="2 3">
    <name type="scientific">Pseudochelatococcus lubricantis</name>
    <dbReference type="NCBI Taxonomy" id="1538102"/>
    <lineage>
        <taxon>Bacteria</taxon>
        <taxon>Pseudomonadati</taxon>
        <taxon>Pseudomonadota</taxon>
        <taxon>Alphaproteobacteria</taxon>
        <taxon>Hyphomicrobiales</taxon>
        <taxon>Chelatococcaceae</taxon>
        <taxon>Pseudochelatococcus</taxon>
    </lineage>
</organism>
<dbReference type="Gene3D" id="3.40.50.300">
    <property type="entry name" value="P-loop containing nucleotide triphosphate hydrolases"/>
    <property type="match status" value="2"/>
</dbReference>
<protein>
    <recommendedName>
        <fullName evidence="1">Helicase HerA-like C-terminal domain-containing protein</fullName>
    </recommendedName>
</protein>
<evidence type="ECO:0000313" key="2">
    <source>
        <dbReference type="EMBL" id="NIJ58170.1"/>
    </source>
</evidence>
<accession>A0ABX0V1S7</accession>
<dbReference type="PANTHER" id="PTHR30121">
    <property type="entry name" value="UNCHARACTERIZED PROTEIN YJGR-RELATED"/>
    <property type="match status" value="1"/>
</dbReference>
<dbReference type="SUPFAM" id="SSF52540">
    <property type="entry name" value="P-loop containing nucleoside triphosphate hydrolases"/>
    <property type="match status" value="1"/>
</dbReference>
<dbReference type="InterPro" id="IPR051162">
    <property type="entry name" value="T4SS_component"/>
</dbReference>
<evidence type="ECO:0000259" key="1">
    <source>
        <dbReference type="Pfam" id="PF05872"/>
    </source>
</evidence>
<name>A0ABX0V1S7_9HYPH</name>
<proteinExistence type="predicted"/>
<dbReference type="InterPro" id="IPR033186">
    <property type="entry name" value="HerA_C"/>
</dbReference>
<comment type="caution">
    <text evidence="2">The sequence shown here is derived from an EMBL/GenBank/DDBJ whole genome shotgun (WGS) entry which is preliminary data.</text>
</comment>
<sequence length="515" mass="55007">MANEGIFVGKSDKPETLLLKRANRHGLVTGATGTGKTVTLQVLVEGFSNAGVPVFASDIKGDLSGLAAPGDGAAPFIKRAEEIGVEYVPDRFPVTFWDVFGEQGHPVRATISDMGPLLLSRLLDLNETQEGILNIAFRVADEQGLLLLDLKDLRALLTHIGENAPQLSIEYGNIARQSVGSIQRRLLVLENQNAEKFFGEPALEIGDLIRTDRDGRGVINILAADRLMNSPRVYATFLLWLLSELFEQLPEVGDPDKPVLVFFFDEAHLLFDGAPKALLEAVERVVRLIRSKGVGVYFVTQNPLDIPDAVLGQLGNRVQHALRAFTPRDQRAVKAAAETFRQNPAFDTQKAITELGVGEALVSLLDAKGAPEIVTRTLIAPPSARVGPLTAAERAAAIAASPLRGRYDAAIDRESAYEVLTSRARGAAEAANAPQAEAGVLGGIGDFLGSIFGTSRPRGERLTAGQAIARDVTRSVTDRVLGQLAADVGRSIGGQTGSSIGRAIVRGTLGGILRR</sequence>